<evidence type="ECO:0000313" key="4">
    <source>
        <dbReference type="Proteomes" id="UP001215151"/>
    </source>
</evidence>
<keyword evidence="1" id="KW-0175">Coiled coil</keyword>
<proteinExistence type="predicted"/>
<reference evidence="3" key="1">
    <citation type="submission" date="2022-11" db="EMBL/GenBank/DDBJ databases">
        <title>Genome Sequence of Cubamyces cubensis.</title>
        <authorList>
            <person name="Buettner E."/>
        </authorList>
    </citation>
    <scope>NUCLEOTIDE SEQUENCE</scope>
    <source>
        <strain evidence="3">MPL-01</strain>
    </source>
</reference>
<protein>
    <submittedName>
        <fullName evidence="3">Uncharacterized protein</fullName>
    </submittedName>
</protein>
<organism evidence="3 4">
    <name type="scientific">Trametes cubensis</name>
    <dbReference type="NCBI Taxonomy" id="1111947"/>
    <lineage>
        <taxon>Eukaryota</taxon>
        <taxon>Fungi</taxon>
        <taxon>Dikarya</taxon>
        <taxon>Basidiomycota</taxon>
        <taxon>Agaricomycotina</taxon>
        <taxon>Agaricomycetes</taxon>
        <taxon>Polyporales</taxon>
        <taxon>Polyporaceae</taxon>
        <taxon>Trametes</taxon>
    </lineage>
</organism>
<feature type="compositionally biased region" description="Basic residues" evidence="2">
    <location>
        <begin position="397"/>
        <end position="413"/>
    </location>
</feature>
<evidence type="ECO:0000256" key="1">
    <source>
        <dbReference type="SAM" id="Coils"/>
    </source>
</evidence>
<keyword evidence="4" id="KW-1185">Reference proteome</keyword>
<evidence type="ECO:0000313" key="3">
    <source>
        <dbReference type="EMBL" id="KAJ8457596.1"/>
    </source>
</evidence>
<feature type="coiled-coil region" evidence="1">
    <location>
        <begin position="209"/>
        <end position="240"/>
    </location>
</feature>
<accession>A0AAD7THQ0</accession>
<feature type="compositionally biased region" description="Acidic residues" evidence="2">
    <location>
        <begin position="448"/>
        <end position="461"/>
    </location>
</feature>
<feature type="compositionally biased region" description="Basic residues" evidence="2">
    <location>
        <begin position="30"/>
        <end position="45"/>
    </location>
</feature>
<dbReference type="EMBL" id="JAPEVG010000544">
    <property type="protein sequence ID" value="KAJ8457596.1"/>
    <property type="molecule type" value="Genomic_DNA"/>
</dbReference>
<comment type="caution">
    <text evidence="3">The sequence shown here is derived from an EMBL/GenBank/DDBJ whole genome shotgun (WGS) entry which is preliminary data.</text>
</comment>
<feature type="compositionally biased region" description="Low complexity" evidence="2">
    <location>
        <begin position="425"/>
        <end position="445"/>
    </location>
</feature>
<evidence type="ECO:0000256" key="2">
    <source>
        <dbReference type="SAM" id="MobiDB-lite"/>
    </source>
</evidence>
<dbReference type="AlphaFoldDB" id="A0AAD7THQ0"/>
<dbReference type="Proteomes" id="UP001215151">
    <property type="component" value="Unassembled WGS sequence"/>
</dbReference>
<gene>
    <name evidence="3" type="ORF">ONZ51_g11433</name>
</gene>
<feature type="region of interest" description="Disordered" evidence="2">
    <location>
        <begin position="22"/>
        <end position="51"/>
    </location>
</feature>
<feature type="region of interest" description="Disordered" evidence="2">
    <location>
        <begin position="378"/>
        <end position="465"/>
    </location>
</feature>
<name>A0AAD7THQ0_9APHY</name>
<sequence length="482" mass="53736">MSSERVLPSDIAFEATDITRAPTAASMATRNRHKKKHQKKNKGGKRGNPGVFQGARLEFLTAQYPDYHATRGKGRKVSNKYWPALFALYWTQFPWYLPINKEPSSLDEFQEPEENNDTLAAKKVIIEKTQQQIKSHLRYRAVTTKRKEDNPWQPLLEALKTKSSVAPRPRQLAIWQLYMSKKPEEIDIVYKERWPQANLPSTRSLSFRAAIARELLAQESEEYREELDEEATRMHEEELAELQASQLPQADPNDEQAMRSAREEFAAVVQPLLQLLRDYTGMYCTLIAGVPLLQGPKEFDLRVVGCGRTAGPLEKPWHAMEEAAFKKDVMYSFTRFLMNTPEWYERVKNVAGTATPASGSSVADPIGSAMSALGLQLSELPHGSSGPAVSQADGKHPARRSKRKGRGSRRSQRKGIDEDDGWETESSNSDSDSDSSESTSTSDPGSGDGDEGSESSDDDMPSDAAAVQVLKALNLGEECGEP</sequence>